<organism evidence="2 3">
    <name type="scientific">Hoylesella timonensis S9-PR14</name>
    <dbReference type="NCBI Taxonomy" id="1401062"/>
    <lineage>
        <taxon>Bacteria</taxon>
        <taxon>Pseudomonadati</taxon>
        <taxon>Bacteroidota</taxon>
        <taxon>Bacteroidia</taxon>
        <taxon>Bacteroidales</taxon>
        <taxon>Prevotellaceae</taxon>
        <taxon>Hoylesella</taxon>
    </lineage>
</organism>
<evidence type="ECO:0000256" key="1">
    <source>
        <dbReference type="SAM" id="SignalP"/>
    </source>
</evidence>
<gene>
    <name evidence="2" type="ORF">HMPREF9304_00560</name>
</gene>
<dbReference type="RefSeq" id="WP_036925684.1">
    <property type="nucleotide sequence ID" value="NZ_JRPQ01000006.1"/>
</dbReference>
<reference evidence="2 3" key="1">
    <citation type="submission" date="2014-07" db="EMBL/GenBank/DDBJ databases">
        <authorList>
            <person name="McCorrison J."/>
            <person name="Sanka R."/>
            <person name="Torralba M."/>
            <person name="Gillis M."/>
            <person name="Haft D.H."/>
            <person name="Methe B."/>
            <person name="Sutton G."/>
            <person name="Nelson K.E."/>
        </authorList>
    </citation>
    <scope>NUCLEOTIDE SEQUENCE [LARGE SCALE GENOMIC DNA]</scope>
    <source>
        <strain evidence="2 3">S9-PR14</strain>
    </source>
</reference>
<dbReference type="EMBL" id="JRPQ01000006">
    <property type="protein sequence ID" value="KGI23123.1"/>
    <property type="molecule type" value="Genomic_DNA"/>
</dbReference>
<feature type="chain" id="PRO_5001942895" evidence="1">
    <location>
        <begin position="20"/>
        <end position="663"/>
    </location>
</feature>
<keyword evidence="1" id="KW-0732">Signal</keyword>
<protein>
    <submittedName>
        <fullName evidence="2">DNA-binding protein</fullName>
    </submittedName>
</protein>
<dbReference type="AlphaFoldDB" id="A0A098YWZ5"/>
<dbReference type="GO" id="GO:0003677">
    <property type="term" value="F:DNA binding"/>
    <property type="evidence" value="ECO:0007669"/>
    <property type="project" value="UniProtKB-KW"/>
</dbReference>
<comment type="caution">
    <text evidence="2">The sequence shown here is derived from an EMBL/GenBank/DDBJ whole genome shotgun (WGS) entry which is preliminary data.</text>
</comment>
<keyword evidence="2" id="KW-0238">DNA-binding</keyword>
<dbReference type="SUPFAM" id="SSF47781">
    <property type="entry name" value="RuvA domain 2-like"/>
    <property type="match status" value="1"/>
</dbReference>
<accession>A0A098YWZ5</accession>
<evidence type="ECO:0000313" key="2">
    <source>
        <dbReference type="EMBL" id="KGI23123.1"/>
    </source>
</evidence>
<dbReference type="OrthoDB" id="9766750at2"/>
<name>A0A098YWZ5_9BACT</name>
<evidence type="ECO:0000313" key="3">
    <source>
        <dbReference type="Proteomes" id="UP000029723"/>
    </source>
</evidence>
<dbReference type="InterPro" id="IPR010994">
    <property type="entry name" value="RuvA_2-like"/>
</dbReference>
<feature type="signal peptide" evidence="1">
    <location>
        <begin position="1"/>
        <end position="19"/>
    </location>
</feature>
<sequence>MKKKLLFGLFWFCCTWVYAQDIPSWQTYLEQLSDVEGIESGDLEEMYEMLSEQAAHPIDLNHATREDLAQLPFLTKQQIEELVEYIDQYAPLRSVGELAMIESLDFTRRKLLSYFVTINPSPTSAFPSMKDLLRYGRNELIATGKMPFYRRKGDDNGYLGYPYKHWLRYQLSYGSYGKMGIVASQDAGEPWFAGRNKWGYDYYSFYAQANKLGKIKSLVIGRYRAKFGLGVAMNRDFMLGKLTTLASLGNQYNTIRAHSSRSEANYLQGVAATVQVTNGLDLTGFASYRYIDGTLNKDSTTIATIVTSGYHRTMREMSRKHNTSEFVAGGHLQYFSHGFHVGATAFSTTLDKEFQPNIKQTYRQYAPQGKSFWNASIDYGYISRRLSLQGETATGNHKALATINSISYQCLPNWSVIAIQRFYSYRYYALLGQSFSESGHCQNESGIFLGTNWQPFRHLSMMTYVDFAYFPWARYQASQSSHAWDVMTLATYQHRQWNLQVRYRYKMKQKDTADKSALLNTYTHRVRIAALLTHSAWFTKTQIDGAYYQGAKHSTGYMVTENVGGKFKRLQAFAALAYFHTDDYNSRLYTYERGMLYTFAFPMFAGKGVRGAFNTRFNLNEQLMVAVKIGATHYLDRQKMGTGYQEINGNTQTDLEMQLRWRF</sequence>
<dbReference type="Proteomes" id="UP000029723">
    <property type="component" value="Unassembled WGS sequence"/>
</dbReference>
<proteinExistence type="predicted"/>